<evidence type="ECO:0000313" key="3">
    <source>
        <dbReference type="Proteomes" id="UP000030060"/>
    </source>
</evidence>
<dbReference type="RefSeq" id="WP_038843769.1">
    <property type="nucleotide sequence ID" value="NZ_ASGY01000038.1"/>
</dbReference>
<dbReference type="Gene3D" id="3.30.160.670">
    <property type="match status" value="1"/>
</dbReference>
<dbReference type="EMBL" id="ASGY01000038">
    <property type="protein sequence ID" value="KGE68963.1"/>
    <property type="molecule type" value="Genomic_DNA"/>
</dbReference>
<dbReference type="InterPro" id="IPR025411">
    <property type="entry name" value="DUF4136"/>
</dbReference>
<dbReference type="Pfam" id="PF13590">
    <property type="entry name" value="DUF4136"/>
    <property type="match status" value="1"/>
</dbReference>
<dbReference type="AlphaFoldDB" id="A0A0A1Z419"/>
<comment type="caution">
    <text evidence="2">The sequence shown here is derived from an EMBL/GenBank/DDBJ whole genome shotgun (WGS) entry which is preliminary data.</text>
</comment>
<evidence type="ECO:0000259" key="1">
    <source>
        <dbReference type="Pfam" id="PF13590"/>
    </source>
</evidence>
<proteinExistence type="predicted"/>
<name>A0A0A1Z419_PSEFL</name>
<sequence length="185" mass="20918">MFRRIAMLAFAVLLGGCQTSQVNHDFDASRDFGAYRSWAWKDPALQYRPDDPRIKSDLTEQRIRQAVGEQLDQRGLRPAAPGSKADLNVQAYLIVEDRQQQVTTNYGGAWGGPWNGYWGAPMYNETRNITYKVATIQIDLLDGKDGKLVWRGSDEQMMATSPNPQDRDKAIRTTVTRVLASYPPH</sequence>
<gene>
    <name evidence="2" type="ORF">K814_0105530</name>
</gene>
<dbReference type="Proteomes" id="UP000030060">
    <property type="component" value="Unassembled WGS sequence"/>
</dbReference>
<dbReference type="PROSITE" id="PS51257">
    <property type="entry name" value="PROKAR_LIPOPROTEIN"/>
    <property type="match status" value="1"/>
</dbReference>
<accession>A0A0A1Z419</accession>
<evidence type="ECO:0000313" key="2">
    <source>
        <dbReference type="EMBL" id="KGE68963.1"/>
    </source>
</evidence>
<protein>
    <recommendedName>
        <fullName evidence="1">DUF4136 domain-containing protein</fullName>
    </recommendedName>
</protein>
<organism evidence="2 3">
    <name type="scientific">Pseudomonas fluorescens LMG 5329</name>
    <dbReference type="NCBI Taxonomy" id="1324332"/>
    <lineage>
        <taxon>Bacteria</taxon>
        <taxon>Pseudomonadati</taxon>
        <taxon>Pseudomonadota</taxon>
        <taxon>Gammaproteobacteria</taxon>
        <taxon>Pseudomonadales</taxon>
        <taxon>Pseudomonadaceae</taxon>
        <taxon>Pseudomonas</taxon>
    </lineage>
</organism>
<feature type="domain" description="DUF4136" evidence="1">
    <location>
        <begin position="22"/>
        <end position="184"/>
    </location>
</feature>
<reference evidence="2 3" key="1">
    <citation type="journal article" date="2013" name="Genome Announc.">
        <title>Draft Genome Sequence of Pseudomonas fluorescens LMG 5329, a White Line-Inducing Principle-Producing Bioindicator for the Mushroom Pathogen Pseudomonas tolaasii.</title>
        <authorList>
            <person name="Ghequire M.G."/>
            <person name="Rokni-Zadeh H."/>
            <person name="Zarrineh P."/>
            <person name="De Mot R."/>
        </authorList>
    </citation>
    <scope>NUCLEOTIDE SEQUENCE [LARGE SCALE GENOMIC DNA]</scope>
    <source>
        <strain evidence="2 3">LMG 5329</strain>
    </source>
</reference>
<dbReference type="OrthoDB" id="7019059at2"/>